<accession>A0A8C9F341</accession>
<evidence type="ECO:0000256" key="1">
    <source>
        <dbReference type="ARBA" id="ARBA00004540"/>
    </source>
</evidence>
<keyword evidence="3 6" id="KW-1133">Transmembrane helix</keyword>
<feature type="transmembrane region" description="Helical" evidence="6">
    <location>
        <begin position="103"/>
        <end position="129"/>
    </location>
</feature>
<dbReference type="GO" id="GO:0043495">
    <property type="term" value="F:protein-membrane adaptor activity"/>
    <property type="evidence" value="ECO:0007669"/>
    <property type="project" value="TreeGrafter"/>
</dbReference>
<dbReference type="Proteomes" id="UP000694428">
    <property type="component" value="Unplaced"/>
</dbReference>
<dbReference type="PANTHER" id="PTHR12911">
    <property type="entry name" value="SAD1/UNC-84-LIKE PROTEIN-RELATED"/>
    <property type="match status" value="1"/>
</dbReference>
<name>A0A8C9F341_PAVCR</name>
<evidence type="ECO:0000313" key="8">
    <source>
        <dbReference type="Ensembl" id="ENSPSTP00000008031.1"/>
    </source>
</evidence>
<evidence type="ECO:0000256" key="3">
    <source>
        <dbReference type="ARBA" id="ARBA00022989"/>
    </source>
</evidence>
<comment type="subcellular location">
    <subcellularLocation>
        <location evidence="1">Nucleus inner membrane</location>
    </subcellularLocation>
</comment>
<feature type="domain" description="SUN" evidence="7">
    <location>
        <begin position="186"/>
        <end position="359"/>
    </location>
</feature>
<protein>
    <recommendedName>
        <fullName evidence="7">SUN domain-containing protein</fullName>
    </recommendedName>
</protein>
<dbReference type="InterPro" id="IPR045119">
    <property type="entry name" value="SUN1-5"/>
</dbReference>
<dbReference type="AlphaFoldDB" id="A0A8C9F341"/>
<dbReference type="GO" id="GO:0005637">
    <property type="term" value="C:nuclear inner membrane"/>
    <property type="evidence" value="ECO:0007669"/>
    <property type="project" value="UniProtKB-SubCell"/>
</dbReference>
<sequence length="365" mass="40456">MGRRKSPQRSKGAQRPPKRVRVRGAGSNLEEAEVESSQLPENSCTPSPVAQAGPASCRSNTAYNEGSNIRSSLRESLTVVSLKRLFGTSISSVKEMTKKKSGLCVLLFLIFVSALTGAYCGISLARVSWRKDFLQMLSLQTAPRLMNSGSSLTEQTQGIENQMKEVSYLAEEHGTVMKEVQDLREAVSAMIRENCFTKSNRALKNAGVSIDLQRSSRSAWHCRVAWFLCAPDVLETFEQLDVSPGYCWPVKARQSEVVFNLPTEVQPTAVTVQHAVDTNLWHISSAPRDFAVFGLDEEGENEALLGKLTYDVRKELTQTFELQTETPRAFRNIKLVVLNNWGNAGHTCIYRVQVHGKRAGTNDIG</sequence>
<dbReference type="Gene3D" id="2.60.120.260">
    <property type="entry name" value="Galactose-binding domain-like"/>
    <property type="match status" value="1"/>
</dbReference>
<feature type="region of interest" description="Disordered" evidence="5">
    <location>
        <begin position="1"/>
        <end position="57"/>
    </location>
</feature>
<keyword evidence="2 6" id="KW-0812">Transmembrane</keyword>
<dbReference type="GO" id="GO:0034993">
    <property type="term" value="C:meiotic nuclear membrane microtubule tethering complex"/>
    <property type="evidence" value="ECO:0007669"/>
    <property type="project" value="TreeGrafter"/>
</dbReference>
<dbReference type="InterPro" id="IPR012919">
    <property type="entry name" value="SUN_dom"/>
</dbReference>
<evidence type="ECO:0000259" key="7">
    <source>
        <dbReference type="PROSITE" id="PS51469"/>
    </source>
</evidence>
<feature type="compositionally biased region" description="Polar residues" evidence="5">
    <location>
        <begin position="35"/>
        <end position="48"/>
    </location>
</feature>
<proteinExistence type="predicted"/>
<evidence type="ECO:0000256" key="6">
    <source>
        <dbReference type="SAM" id="Phobius"/>
    </source>
</evidence>
<organism evidence="8 9">
    <name type="scientific">Pavo cristatus</name>
    <name type="common">Indian peafowl</name>
    <name type="synonym">Blue peafowl</name>
    <dbReference type="NCBI Taxonomy" id="9049"/>
    <lineage>
        <taxon>Eukaryota</taxon>
        <taxon>Metazoa</taxon>
        <taxon>Chordata</taxon>
        <taxon>Craniata</taxon>
        <taxon>Vertebrata</taxon>
        <taxon>Euteleostomi</taxon>
        <taxon>Archelosauria</taxon>
        <taxon>Archosauria</taxon>
        <taxon>Dinosauria</taxon>
        <taxon>Saurischia</taxon>
        <taxon>Theropoda</taxon>
        <taxon>Coelurosauria</taxon>
        <taxon>Aves</taxon>
        <taxon>Neognathae</taxon>
        <taxon>Galloanserae</taxon>
        <taxon>Galliformes</taxon>
        <taxon>Phasianidae</taxon>
        <taxon>Phasianinae</taxon>
        <taxon>Pavo</taxon>
    </lineage>
</organism>
<keyword evidence="9" id="KW-1185">Reference proteome</keyword>
<dbReference type="PANTHER" id="PTHR12911:SF24">
    <property type="entry name" value="SUN DOMAIN-CONTAINING PROTEIN 3"/>
    <property type="match status" value="1"/>
</dbReference>
<reference evidence="8" key="1">
    <citation type="submission" date="2025-08" db="UniProtKB">
        <authorList>
            <consortium name="Ensembl"/>
        </authorList>
    </citation>
    <scope>IDENTIFICATION</scope>
</reference>
<keyword evidence="4 6" id="KW-0472">Membrane</keyword>
<evidence type="ECO:0000256" key="4">
    <source>
        <dbReference type="ARBA" id="ARBA00023136"/>
    </source>
</evidence>
<evidence type="ECO:0000313" key="9">
    <source>
        <dbReference type="Proteomes" id="UP000694428"/>
    </source>
</evidence>
<reference evidence="8" key="2">
    <citation type="submission" date="2025-09" db="UniProtKB">
        <authorList>
            <consortium name="Ensembl"/>
        </authorList>
    </citation>
    <scope>IDENTIFICATION</scope>
</reference>
<dbReference type="PROSITE" id="PS51469">
    <property type="entry name" value="SUN"/>
    <property type="match status" value="1"/>
</dbReference>
<evidence type="ECO:0000256" key="5">
    <source>
        <dbReference type="SAM" id="MobiDB-lite"/>
    </source>
</evidence>
<dbReference type="Ensembl" id="ENSPSTT00000008417.1">
    <property type="protein sequence ID" value="ENSPSTP00000008031.1"/>
    <property type="gene ID" value="ENSPSTG00000005656.1"/>
</dbReference>
<evidence type="ECO:0000256" key="2">
    <source>
        <dbReference type="ARBA" id="ARBA00022692"/>
    </source>
</evidence>
<dbReference type="Pfam" id="PF07738">
    <property type="entry name" value="Sad1_UNC"/>
    <property type="match status" value="1"/>
</dbReference>